<name>A0A4V3E7Y4_9FLAO</name>
<dbReference type="PANTHER" id="PTHR43213">
    <property type="entry name" value="BIFUNCTIONAL DTTP/UTP PYROPHOSPHATASE/METHYLTRANSFERASE PROTEIN-RELATED"/>
    <property type="match status" value="1"/>
</dbReference>
<reference evidence="5 6" key="1">
    <citation type="submission" date="2019-03" db="EMBL/GenBank/DDBJ databases">
        <title>Genomic Encyclopedia of Archaeal and Bacterial Type Strains, Phase II (KMG-II): from individual species to whole genera.</title>
        <authorList>
            <person name="Goeker M."/>
        </authorList>
    </citation>
    <scope>NUCLEOTIDE SEQUENCE [LARGE SCALE GENOMIC DNA]</scope>
    <source>
        <strain evidence="5 6">DSM 28213</strain>
    </source>
</reference>
<gene>
    <name evidence="5" type="ORF">C8P70_12733</name>
</gene>
<accession>A0A4V3E7Y4</accession>
<dbReference type="InterPro" id="IPR029001">
    <property type="entry name" value="ITPase-like_fam"/>
</dbReference>
<keyword evidence="3 4" id="KW-0546">Nucleotide metabolism</keyword>
<dbReference type="EMBL" id="SOAG01000027">
    <property type="protein sequence ID" value="TDS53836.1"/>
    <property type="molecule type" value="Genomic_DNA"/>
</dbReference>
<feature type="active site" description="Proton acceptor" evidence="4">
    <location>
        <position position="75"/>
    </location>
</feature>
<comment type="function">
    <text evidence="4">Nucleoside triphosphate pyrophosphatase that hydrolyzes dTTP and UTP. May have a dual role in cell division arrest and in preventing the incorporation of modified nucleotides into cellular nucleic acids.</text>
</comment>
<evidence type="ECO:0000313" key="6">
    <source>
        <dbReference type="Proteomes" id="UP000295215"/>
    </source>
</evidence>
<evidence type="ECO:0000256" key="2">
    <source>
        <dbReference type="ARBA" id="ARBA00022801"/>
    </source>
</evidence>
<comment type="caution">
    <text evidence="5">The sequence shown here is derived from an EMBL/GenBank/DDBJ whole genome shotgun (WGS) entry which is preliminary data.</text>
</comment>
<dbReference type="Gene3D" id="3.90.950.10">
    <property type="match status" value="1"/>
</dbReference>
<evidence type="ECO:0000256" key="4">
    <source>
        <dbReference type="HAMAP-Rule" id="MF_00528"/>
    </source>
</evidence>
<dbReference type="InterPro" id="IPR003697">
    <property type="entry name" value="Maf-like"/>
</dbReference>
<keyword evidence="2 4" id="KW-0378">Hydrolase</keyword>
<keyword evidence="4" id="KW-0963">Cytoplasm</keyword>
<evidence type="ECO:0000256" key="1">
    <source>
        <dbReference type="ARBA" id="ARBA00001968"/>
    </source>
</evidence>
<dbReference type="NCBIfam" id="TIGR00172">
    <property type="entry name" value="maf"/>
    <property type="match status" value="1"/>
</dbReference>
<dbReference type="RefSeq" id="WP_133713401.1">
    <property type="nucleotide sequence ID" value="NZ_SOAG01000027.1"/>
</dbReference>
<comment type="subcellular location">
    <subcellularLocation>
        <location evidence="4">Cytoplasm</location>
    </subcellularLocation>
</comment>
<comment type="cofactor">
    <cofactor evidence="1 4">
        <name>a divalent metal cation</name>
        <dbReference type="ChEBI" id="CHEBI:60240"/>
    </cofactor>
</comment>
<feature type="site" description="Important for substrate specificity" evidence="4">
    <location>
        <position position="19"/>
    </location>
</feature>
<comment type="similarity">
    <text evidence="4">Belongs to the Maf family. YhdE subfamily.</text>
</comment>
<keyword evidence="6" id="KW-1185">Reference proteome</keyword>
<evidence type="ECO:0000256" key="3">
    <source>
        <dbReference type="ARBA" id="ARBA00023080"/>
    </source>
</evidence>
<comment type="caution">
    <text evidence="4">Lacks conserved residue(s) required for the propagation of feature annotation.</text>
</comment>
<protein>
    <recommendedName>
        <fullName evidence="4">dTTP/UTP pyrophosphatase</fullName>
        <shortName evidence="4">dTTPase/UTPase</shortName>
        <ecNumber evidence="4">3.6.1.9</ecNumber>
    </recommendedName>
    <alternativeName>
        <fullName evidence="4">Nucleoside triphosphate pyrophosphatase</fullName>
    </alternativeName>
    <alternativeName>
        <fullName evidence="4">Nucleotide pyrophosphatase</fullName>
        <shortName evidence="4">Nucleotide PPase</shortName>
    </alternativeName>
</protein>
<feature type="site" description="Important for substrate specificity" evidence="4">
    <location>
        <position position="158"/>
    </location>
</feature>
<organism evidence="5 6">
    <name type="scientific">Myroides indicus</name>
    <dbReference type="NCBI Taxonomy" id="1323422"/>
    <lineage>
        <taxon>Bacteria</taxon>
        <taxon>Pseudomonadati</taxon>
        <taxon>Bacteroidota</taxon>
        <taxon>Flavobacteriia</taxon>
        <taxon>Flavobacteriales</taxon>
        <taxon>Flavobacteriaceae</taxon>
        <taxon>Myroides</taxon>
    </lineage>
</organism>
<dbReference type="GO" id="GO:0036218">
    <property type="term" value="F:dTTP diphosphatase activity"/>
    <property type="evidence" value="ECO:0007669"/>
    <property type="project" value="RHEA"/>
</dbReference>
<dbReference type="GO" id="GO:0005737">
    <property type="term" value="C:cytoplasm"/>
    <property type="evidence" value="ECO:0007669"/>
    <property type="project" value="UniProtKB-SubCell"/>
</dbReference>
<dbReference type="PANTHER" id="PTHR43213:SF5">
    <property type="entry name" value="BIFUNCTIONAL DTTP_UTP PYROPHOSPHATASE_METHYLTRANSFERASE PROTEIN-RELATED"/>
    <property type="match status" value="1"/>
</dbReference>
<dbReference type="GO" id="GO:0009117">
    <property type="term" value="P:nucleotide metabolic process"/>
    <property type="evidence" value="ECO:0007669"/>
    <property type="project" value="UniProtKB-KW"/>
</dbReference>
<dbReference type="GO" id="GO:0036221">
    <property type="term" value="F:UTP diphosphatase activity"/>
    <property type="evidence" value="ECO:0007669"/>
    <property type="project" value="RHEA"/>
</dbReference>
<comment type="catalytic activity">
    <reaction evidence="4">
        <text>UTP + H2O = UMP + diphosphate + H(+)</text>
        <dbReference type="Rhea" id="RHEA:29395"/>
        <dbReference type="ChEBI" id="CHEBI:15377"/>
        <dbReference type="ChEBI" id="CHEBI:15378"/>
        <dbReference type="ChEBI" id="CHEBI:33019"/>
        <dbReference type="ChEBI" id="CHEBI:46398"/>
        <dbReference type="ChEBI" id="CHEBI:57865"/>
        <dbReference type="EC" id="3.6.1.9"/>
    </reaction>
</comment>
<comment type="catalytic activity">
    <reaction evidence="4">
        <text>dTTP + H2O = dTMP + diphosphate + H(+)</text>
        <dbReference type="Rhea" id="RHEA:28534"/>
        <dbReference type="ChEBI" id="CHEBI:15377"/>
        <dbReference type="ChEBI" id="CHEBI:15378"/>
        <dbReference type="ChEBI" id="CHEBI:33019"/>
        <dbReference type="ChEBI" id="CHEBI:37568"/>
        <dbReference type="ChEBI" id="CHEBI:63528"/>
        <dbReference type="EC" id="3.6.1.9"/>
    </reaction>
</comment>
<proteinExistence type="inferred from homology"/>
<dbReference type="Proteomes" id="UP000295215">
    <property type="component" value="Unassembled WGS sequence"/>
</dbReference>
<feature type="site" description="Important for substrate specificity" evidence="4">
    <location>
        <position position="76"/>
    </location>
</feature>
<dbReference type="PIRSF" id="PIRSF006305">
    <property type="entry name" value="Maf"/>
    <property type="match status" value="1"/>
</dbReference>
<sequence>MLKNITGNYKIVLGSNSPRRKQFLEELGIEFTIRASNIQENYPQIYQKEEISDYIALSKANSIPIVENEILITCDTIVWNKNVALGKPKDRQEAYKMLKAMCGKEHEVISSVCIKSLNKQTIFNCITKVTFLNISDDALYYYIDNYKPYDKAGAYGIQEWIGLIGIQKIEGSYTNIVGLPTAELLSELIKFINN</sequence>
<dbReference type="SUPFAM" id="SSF52972">
    <property type="entry name" value="ITPase-like"/>
    <property type="match status" value="1"/>
</dbReference>
<dbReference type="CDD" id="cd00555">
    <property type="entry name" value="Maf"/>
    <property type="match status" value="1"/>
</dbReference>
<dbReference type="OrthoDB" id="9807767at2"/>
<dbReference type="AlphaFoldDB" id="A0A4V3E7Y4"/>
<dbReference type="HAMAP" id="MF_00528">
    <property type="entry name" value="Maf"/>
    <property type="match status" value="1"/>
</dbReference>
<dbReference type="EC" id="3.6.1.9" evidence="4"/>
<evidence type="ECO:0000313" key="5">
    <source>
        <dbReference type="EMBL" id="TDS53836.1"/>
    </source>
</evidence>
<dbReference type="Pfam" id="PF02545">
    <property type="entry name" value="Maf"/>
    <property type="match status" value="1"/>
</dbReference>